<comment type="caution">
    <text evidence="9">Lacks conserved residue(s) required for the propagation of feature annotation.</text>
</comment>
<dbReference type="PRINTS" id="PR00261">
    <property type="entry name" value="LDLRECEPTOR"/>
</dbReference>
<keyword evidence="5" id="KW-0472">Membrane</keyword>
<evidence type="ECO:0000256" key="2">
    <source>
        <dbReference type="ARBA" id="ARBA00022692"/>
    </source>
</evidence>
<proteinExistence type="predicted"/>
<gene>
    <name evidence="11" type="ORF">XENOCAPTIV_021526</name>
</gene>
<organism evidence="11 12">
    <name type="scientific">Xenoophorus captivus</name>
    <dbReference type="NCBI Taxonomy" id="1517983"/>
    <lineage>
        <taxon>Eukaryota</taxon>
        <taxon>Metazoa</taxon>
        <taxon>Chordata</taxon>
        <taxon>Craniata</taxon>
        <taxon>Vertebrata</taxon>
        <taxon>Euteleostomi</taxon>
        <taxon>Actinopterygii</taxon>
        <taxon>Neopterygii</taxon>
        <taxon>Teleostei</taxon>
        <taxon>Neoteleostei</taxon>
        <taxon>Acanthomorphata</taxon>
        <taxon>Ovalentaria</taxon>
        <taxon>Atherinomorphae</taxon>
        <taxon>Cyprinodontiformes</taxon>
        <taxon>Goodeidae</taxon>
        <taxon>Xenoophorus</taxon>
    </lineage>
</organism>
<dbReference type="Pfam" id="PF00057">
    <property type="entry name" value="Ldl_recept_a"/>
    <property type="match status" value="4"/>
</dbReference>
<dbReference type="CDD" id="cd00112">
    <property type="entry name" value="LDLa"/>
    <property type="match status" value="4"/>
</dbReference>
<evidence type="ECO:0000256" key="5">
    <source>
        <dbReference type="ARBA" id="ARBA00023136"/>
    </source>
</evidence>
<dbReference type="SUPFAM" id="SSF57424">
    <property type="entry name" value="LDL receptor-like module"/>
    <property type="match status" value="4"/>
</dbReference>
<dbReference type="PANTHER" id="PTHR22722">
    <property type="entry name" value="LOW-DENSITY LIPOPROTEIN RECEPTOR-RELATED PROTEIN 2-RELATED"/>
    <property type="match status" value="1"/>
</dbReference>
<keyword evidence="8" id="KW-0325">Glycoprotein</keyword>
<dbReference type="InterPro" id="IPR036055">
    <property type="entry name" value="LDL_receptor-like_sf"/>
</dbReference>
<comment type="subcellular location">
    <subcellularLocation>
        <location evidence="1">Membrane</location>
        <topology evidence="1">Single-pass membrane protein</topology>
    </subcellularLocation>
</comment>
<protein>
    <submittedName>
        <fullName evidence="11">Uncharacterized protein</fullName>
    </submittedName>
</protein>
<feature type="compositionally biased region" description="Basic and acidic residues" evidence="10">
    <location>
        <begin position="421"/>
        <end position="433"/>
    </location>
</feature>
<dbReference type="PROSITE" id="PS50068">
    <property type="entry name" value="LDLRA_2"/>
    <property type="match status" value="4"/>
</dbReference>
<feature type="disulfide bond" evidence="9">
    <location>
        <begin position="4"/>
        <end position="16"/>
    </location>
</feature>
<keyword evidence="6 9" id="KW-1015">Disulfide bond</keyword>
<dbReference type="SMART" id="SM00192">
    <property type="entry name" value="LDLa"/>
    <property type="match status" value="4"/>
</dbReference>
<evidence type="ECO:0000256" key="1">
    <source>
        <dbReference type="ARBA" id="ARBA00004167"/>
    </source>
</evidence>
<evidence type="ECO:0000313" key="12">
    <source>
        <dbReference type="Proteomes" id="UP001434883"/>
    </source>
</evidence>
<dbReference type="InterPro" id="IPR023415">
    <property type="entry name" value="LDLR_class-A_CS"/>
</dbReference>
<feature type="disulfide bond" evidence="9">
    <location>
        <begin position="167"/>
        <end position="185"/>
    </location>
</feature>
<accession>A0ABV0SDR3</accession>
<evidence type="ECO:0000256" key="6">
    <source>
        <dbReference type="ARBA" id="ARBA00023157"/>
    </source>
</evidence>
<dbReference type="PROSITE" id="PS01209">
    <property type="entry name" value="LDLRA_1"/>
    <property type="match status" value="2"/>
</dbReference>
<dbReference type="Gene3D" id="4.10.400.10">
    <property type="entry name" value="Low-density Lipoprotein Receptor"/>
    <property type="match status" value="4"/>
</dbReference>
<evidence type="ECO:0000256" key="8">
    <source>
        <dbReference type="ARBA" id="ARBA00023180"/>
    </source>
</evidence>
<evidence type="ECO:0000256" key="9">
    <source>
        <dbReference type="PROSITE-ProRule" id="PRU00124"/>
    </source>
</evidence>
<dbReference type="Gene3D" id="2.120.10.30">
    <property type="entry name" value="TolB, C-terminal domain"/>
    <property type="match status" value="1"/>
</dbReference>
<evidence type="ECO:0000256" key="10">
    <source>
        <dbReference type="SAM" id="MobiDB-lite"/>
    </source>
</evidence>
<dbReference type="InterPro" id="IPR051221">
    <property type="entry name" value="LDLR-related"/>
</dbReference>
<keyword evidence="7" id="KW-0675">Receptor</keyword>
<feature type="non-terminal residue" evidence="11">
    <location>
        <position position="1"/>
    </location>
</feature>
<feature type="disulfide bond" evidence="9">
    <location>
        <begin position="92"/>
        <end position="107"/>
    </location>
</feature>
<dbReference type="PANTHER" id="PTHR22722:SF5">
    <property type="entry name" value="LOW-DENSITY LIPOPROTEIN RECEPTOR-RELATED PROTEIN 1B"/>
    <property type="match status" value="1"/>
</dbReference>
<dbReference type="EMBL" id="JAHRIN010076091">
    <property type="protein sequence ID" value="MEQ2217748.1"/>
    <property type="molecule type" value="Genomic_DNA"/>
</dbReference>
<dbReference type="InterPro" id="IPR002172">
    <property type="entry name" value="LDrepeatLR_classA_rpt"/>
</dbReference>
<sequence length="441" mass="49246">PRKCSESEFACTNGRCIAGRWKCDGDHDCADGSDEVSLKHFPSFSSLDCLKSRRVLKNCNTLHLLQDGCDVKCDSDHFQCKNGHCIPIRWRCDSDVDCIDGSDEEKCDSSVGRHCTQEEFQCNNTLCKPLRWMCDGEDDCGDNSDESPAECATHPLTPLCQKNQFQCSNGRCISTNLLCNHFNDCEDYGSDEMSCDKKELHHPFSIDLFEDHIYGVTYMNNSVFRVNKFGKGPIENLANGMNHATDLVLHHKYKQPDAPVDRSASVPTGVPWTTAPAWSCRLLPCLLCVSERRAEHEAESLLKVIDVRLISARTTAGMEAHAHPPLQAPTISHRESKDLTVKLILFRAKGFHHQRMTNGAMNVEIGNPAYKIYEGEPDDDAGELLDADFTLDPDKPTNFTNPVYATLYMGAHNSRNSLASTDEKKELLSRGDEEPLVDPLA</sequence>
<name>A0ABV0SDR3_9TELE</name>
<feature type="disulfide bond" evidence="9">
    <location>
        <begin position="160"/>
        <end position="172"/>
    </location>
</feature>
<feature type="region of interest" description="Disordered" evidence="10">
    <location>
        <begin position="414"/>
        <end position="441"/>
    </location>
</feature>
<evidence type="ECO:0000256" key="3">
    <source>
        <dbReference type="ARBA" id="ARBA00022737"/>
    </source>
</evidence>
<dbReference type="InterPro" id="IPR011042">
    <property type="entry name" value="6-blade_b-propeller_TolB-like"/>
</dbReference>
<feature type="disulfide bond" evidence="9">
    <location>
        <begin position="80"/>
        <end position="98"/>
    </location>
</feature>
<reference evidence="11 12" key="1">
    <citation type="submission" date="2021-06" db="EMBL/GenBank/DDBJ databases">
        <authorList>
            <person name="Palmer J.M."/>
        </authorList>
    </citation>
    <scope>NUCLEOTIDE SEQUENCE [LARGE SCALE GENOMIC DNA]</scope>
    <source>
        <strain evidence="11 12">XC_2019</strain>
        <tissue evidence="11">Muscle</tissue>
    </source>
</reference>
<keyword evidence="12" id="KW-1185">Reference proteome</keyword>
<comment type="caution">
    <text evidence="11">The sequence shown here is derived from an EMBL/GenBank/DDBJ whole genome shotgun (WGS) entry which is preliminary data.</text>
</comment>
<evidence type="ECO:0000256" key="4">
    <source>
        <dbReference type="ARBA" id="ARBA00022989"/>
    </source>
</evidence>
<evidence type="ECO:0000313" key="11">
    <source>
        <dbReference type="EMBL" id="MEQ2217748.1"/>
    </source>
</evidence>
<evidence type="ECO:0000256" key="7">
    <source>
        <dbReference type="ARBA" id="ARBA00023170"/>
    </source>
</evidence>
<keyword evidence="2" id="KW-0812">Transmembrane</keyword>
<dbReference type="Proteomes" id="UP001434883">
    <property type="component" value="Unassembled WGS sequence"/>
</dbReference>
<feature type="disulfide bond" evidence="9">
    <location>
        <begin position="122"/>
        <end position="140"/>
    </location>
</feature>
<feature type="disulfide bond" evidence="9">
    <location>
        <begin position="11"/>
        <end position="29"/>
    </location>
</feature>
<keyword evidence="4" id="KW-1133">Transmembrane helix</keyword>
<feature type="disulfide bond" evidence="9">
    <location>
        <begin position="115"/>
        <end position="127"/>
    </location>
</feature>
<keyword evidence="3" id="KW-0677">Repeat</keyword>
<feature type="disulfide bond" evidence="9">
    <location>
        <begin position="73"/>
        <end position="85"/>
    </location>
</feature>